<sequence>MRVLWTWIRMIRSLHFHGDLYSRVRGIIRSPIRHALSASFFSFSLISPDGLRVYFGIQ</sequence>
<name>A0A2I0XJJ1_9ASPA</name>
<evidence type="ECO:0000313" key="2">
    <source>
        <dbReference type="Proteomes" id="UP000233837"/>
    </source>
</evidence>
<protein>
    <submittedName>
        <fullName evidence="1">Uncharacterized protein</fullName>
    </submittedName>
</protein>
<organism evidence="1 2">
    <name type="scientific">Dendrobium catenatum</name>
    <dbReference type="NCBI Taxonomy" id="906689"/>
    <lineage>
        <taxon>Eukaryota</taxon>
        <taxon>Viridiplantae</taxon>
        <taxon>Streptophyta</taxon>
        <taxon>Embryophyta</taxon>
        <taxon>Tracheophyta</taxon>
        <taxon>Spermatophyta</taxon>
        <taxon>Magnoliopsida</taxon>
        <taxon>Liliopsida</taxon>
        <taxon>Asparagales</taxon>
        <taxon>Orchidaceae</taxon>
        <taxon>Epidendroideae</taxon>
        <taxon>Malaxideae</taxon>
        <taxon>Dendrobiinae</taxon>
        <taxon>Dendrobium</taxon>
    </lineage>
</organism>
<dbReference type="AlphaFoldDB" id="A0A2I0XJJ1"/>
<dbReference type="EMBL" id="KZ501829">
    <property type="protein sequence ID" value="PKU88059.1"/>
    <property type="molecule type" value="Genomic_DNA"/>
</dbReference>
<reference evidence="1 2" key="2">
    <citation type="journal article" date="2017" name="Nature">
        <title>The Apostasia genome and the evolution of orchids.</title>
        <authorList>
            <person name="Zhang G.Q."/>
            <person name="Liu K.W."/>
            <person name="Li Z."/>
            <person name="Lohaus R."/>
            <person name="Hsiao Y.Y."/>
            <person name="Niu S.C."/>
            <person name="Wang J.Y."/>
            <person name="Lin Y.C."/>
            <person name="Xu Q."/>
            <person name="Chen L.J."/>
            <person name="Yoshida K."/>
            <person name="Fujiwara S."/>
            <person name="Wang Z.W."/>
            <person name="Zhang Y.Q."/>
            <person name="Mitsuda N."/>
            <person name="Wang M."/>
            <person name="Liu G.H."/>
            <person name="Pecoraro L."/>
            <person name="Huang H.X."/>
            <person name="Xiao X.J."/>
            <person name="Lin M."/>
            <person name="Wu X.Y."/>
            <person name="Wu W.L."/>
            <person name="Chen Y.Y."/>
            <person name="Chang S.B."/>
            <person name="Sakamoto S."/>
            <person name="Ohme-Takagi M."/>
            <person name="Yagi M."/>
            <person name="Zeng S.J."/>
            <person name="Shen C.Y."/>
            <person name="Yeh C.M."/>
            <person name="Luo Y.B."/>
            <person name="Tsai W.C."/>
            <person name="Van de Peer Y."/>
            <person name="Liu Z.J."/>
        </authorList>
    </citation>
    <scope>NUCLEOTIDE SEQUENCE [LARGE SCALE GENOMIC DNA]</scope>
    <source>
        <tissue evidence="1">The whole plant</tissue>
    </source>
</reference>
<proteinExistence type="predicted"/>
<reference evidence="1 2" key="1">
    <citation type="journal article" date="2016" name="Sci. Rep.">
        <title>The Dendrobium catenatum Lindl. genome sequence provides insights into polysaccharide synthase, floral development and adaptive evolution.</title>
        <authorList>
            <person name="Zhang G.Q."/>
            <person name="Xu Q."/>
            <person name="Bian C."/>
            <person name="Tsai W.C."/>
            <person name="Yeh C.M."/>
            <person name="Liu K.W."/>
            <person name="Yoshida K."/>
            <person name="Zhang L.S."/>
            <person name="Chang S.B."/>
            <person name="Chen F."/>
            <person name="Shi Y."/>
            <person name="Su Y.Y."/>
            <person name="Zhang Y.Q."/>
            <person name="Chen L.J."/>
            <person name="Yin Y."/>
            <person name="Lin M."/>
            <person name="Huang H."/>
            <person name="Deng H."/>
            <person name="Wang Z.W."/>
            <person name="Zhu S.L."/>
            <person name="Zhao X."/>
            <person name="Deng C."/>
            <person name="Niu S.C."/>
            <person name="Huang J."/>
            <person name="Wang M."/>
            <person name="Liu G.H."/>
            <person name="Yang H.J."/>
            <person name="Xiao X.J."/>
            <person name="Hsiao Y.Y."/>
            <person name="Wu W.L."/>
            <person name="Chen Y.Y."/>
            <person name="Mitsuda N."/>
            <person name="Ohme-Takagi M."/>
            <person name="Luo Y.B."/>
            <person name="Van de Peer Y."/>
            <person name="Liu Z.J."/>
        </authorList>
    </citation>
    <scope>NUCLEOTIDE SEQUENCE [LARGE SCALE GENOMIC DNA]</scope>
    <source>
        <tissue evidence="1">The whole plant</tissue>
    </source>
</reference>
<dbReference type="Proteomes" id="UP000233837">
    <property type="component" value="Unassembled WGS sequence"/>
</dbReference>
<accession>A0A2I0XJJ1</accession>
<evidence type="ECO:0000313" key="1">
    <source>
        <dbReference type="EMBL" id="PKU88059.1"/>
    </source>
</evidence>
<keyword evidence="2" id="KW-1185">Reference proteome</keyword>
<gene>
    <name evidence="1" type="ORF">MA16_Dca019509</name>
</gene>